<keyword evidence="2" id="KW-0479">Metal-binding</keyword>
<dbReference type="KEGG" id="pshq:F3W81_15665"/>
<feature type="domain" description="CENP-V/GFA" evidence="5">
    <location>
        <begin position="9"/>
        <end position="114"/>
    </location>
</feature>
<dbReference type="PANTHER" id="PTHR33337">
    <property type="entry name" value="GFA DOMAIN-CONTAINING PROTEIN"/>
    <property type="match status" value="1"/>
</dbReference>
<dbReference type="GO" id="GO:0016846">
    <property type="term" value="F:carbon-sulfur lyase activity"/>
    <property type="evidence" value="ECO:0007669"/>
    <property type="project" value="InterPro"/>
</dbReference>
<proteinExistence type="inferred from homology"/>
<dbReference type="RefSeq" id="WP_193080103.1">
    <property type="nucleotide sequence ID" value="NZ_CP045201.1"/>
</dbReference>
<organism evidence="6 7">
    <name type="scientific">Pseudooceanicola spongiae</name>
    <dbReference type="NCBI Taxonomy" id="2613965"/>
    <lineage>
        <taxon>Bacteria</taxon>
        <taxon>Pseudomonadati</taxon>
        <taxon>Pseudomonadota</taxon>
        <taxon>Alphaproteobacteria</taxon>
        <taxon>Rhodobacterales</taxon>
        <taxon>Paracoccaceae</taxon>
        <taxon>Pseudooceanicola</taxon>
    </lineage>
</organism>
<dbReference type="Gene3D" id="3.90.1590.10">
    <property type="entry name" value="glutathione-dependent formaldehyde- activating enzyme (gfa)"/>
    <property type="match status" value="1"/>
</dbReference>
<accession>A0A7L9WPF8</accession>
<dbReference type="GO" id="GO:0046872">
    <property type="term" value="F:metal ion binding"/>
    <property type="evidence" value="ECO:0007669"/>
    <property type="project" value="UniProtKB-KW"/>
</dbReference>
<comment type="similarity">
    <text evidence="1">Belongs to the Gfa family.</text>
</comment>
<keyword evidence="3" id="KW-0862">Zinc</keyword>
<dbReference type="Proteomes" id="UP000594118">
    <property type="component" value="Chromosome"/>
</dbReference>
<evidence type="ECO:0000313" key="6">
    <source>
        <dbReference type="EMBL" id="QOL82139.1"/>
    </source>
</evidence>
<dbReference type="InterPro" id="IPR011057">
    <property type="entry name" value="Mss4-like_sf"/>
</dbReference>
<dbReference type="AlphaFoldDB" id="A0A7L9WPF8"/>
<dbReference type="Pfam" id="PF04828">
    <property type="entry name" value="GFA"/>
    <property type="match status" value="1"/>
</dbReference>
<dbReference type="SUPFAM" id="SSF51316">
    <property type="entry name" value="Mss4-like"/>
    <property type="match status" value="1"/>
</dbReference>
<reference evidence="6 7" key="1">
    <citation type="submission" date="2019-10" db="EMBL/GenBank/DDBJ databases">
        <title>Pseudopuniceibacterium sp. HQ09 islated from Antarctica.</title>
        <authorList>
            <person name="Liao L."/>
            <person name="Su S."/>
            <person name="Chen B."/>
            <person name="Yu Y."/>
        </authorList>
    </citation>
    <scope>NUCLEOTIDE SEQUENCE [LARGE SCALE GENOMIC DNA]</scope>
    <source>
        <strain evidence="6 7">HQ09</strain>
    </source>
</reference>
<dbReference type="PROSITE" id="PS51891">
    <property type="entry name" value="CENP_V_GFA"/>
    <property type="match status" value="1"/>
</dbReference>
<keyword evidence="4" id="KW-0456">Lyase</keyword>
<name>A0A7L9WPF8_9RHOB</name>
<evidence type="ECO:0000259" key="5">
    <source>
        <dbReference type="PROSITE" id="PS51891"/>
    </source>
</evidence>
<evidence type="ECO:0000256" key="4">
    <source>
        <dbReference type="ARBA" id="ARBA00023239"/>
    </source>
</evidence>
<dbReference type="EMBL" id="CP045201">
    <property type="protein sequence ID" value="QOL82139.1"/>
    <property type="molecule type" value="Genomic_DNA"/>
</dbReference>
<dbReference type="PANTHER" id="PTHR33337:SF40">
    <property type="entry name" value="CENP-V_GFA DOMAIN-CONTAINING PROTEIN-RELATED"/>
    <property type="match status" value="1"/>
</dbReference>
<evidence type="ECO:0000256" key="1">
    <source>
        <dbReference type="ARBA" id="ARBA00005495"/>
    </source>
</evidence>
<dbReference type="InterPro" id="IPR006913">
    <property type="entry name" value="CENP-V/GFA"/>
</dbReference>
<protein>
    <submittedName>
        <fullName evidence="6">GFA family protein</fullName>
    </submittedName>
</protein>
<sequence length="151" mass="16721">MTQAEANRIDGQCLCGAVHLQLSDHRPEIGICHCMMCRRWSGGAYVFFTAPADSVRISGAVTTYRSSPFSQRAFCPTCGSGIYLRDDESDEYELCAGLFDHARKFAAISEAYVDQRLEALTLQGDHKRVTAAEYEEKFPFVPSADLPDGRA</sequence>
<gene>
    <name evidence="6" type="ORF">F3W81_15665</name>
</gene>
<evidence type="ECO:0000256" key="3">
    <source>
        <dbReference type="ARBA" id="ARBA00022833"/>
    </source>
</evidence>
<keyword evidence="7" id="KW-1185">Reference proteome</keyword>
<evidence type="ECO:0000256" key="2">
    <source>
        <dbReference type="ARBA" id="ARBA00022723"/>
    </source>
</evidence>
<evidence type="ECO:0000313" key="7">
    <source>
        <dbReference type="Proteomes" id="UP000594118"/>
    </source>
</evidence>